<dbReference type="Proteomes" id="UP000784294">
    <property type="component" value="Unassembled WGS sequence"/>
</dbReference>
<protein>
    <submittedName>
        <fullName evidence="1">Uncharacterized protein</fullName>
    </submittedName>
</protein>
<name>A0A3S5AI63_9PLAT</name>
<gene>
    <name evidence="1" type="ORF">PXEA_LOCUS17866</name>
</gene>
<proteinExistence type="predicted"/>
<organism evidence="1 2">
    <name type="scientific">Protopolystoma xenopodis</name>
    <dbReference type="NCBI Taxonomy" id="117903"/>
    <lineage>
        <taxon>Eukaryota</taxon>
        <taxon>Metazoa</taxon>
        <taxon>Spiralia</taxon>
        <taxon>Lophotrochozoa</taxon>
        <taxon>Platyhelminthes</taxon>
        <taxon>Monogenea</taxon>
        <taxon>Polyopisthocotylea</taxon>
        <taxon>Polystomatidea</taxon>
        <taxon>Polystomatidae</taxon>
        <taxon>Protopolystoma</taxon>
    </lineage>
</organism>
<sequence length="75" mass="8702">MYLQSRLTCSRAKCHEEFRPVPERHCKKETRPLNPVLEWDSRSGALSNHQSHLLPGLCSFAVLFITKVEQHCLQL</sequence>
<reference evidence="1" key="1">
    <citation type="submission" date="2018-11" db="EMBL/GenBank/DDBJ databases">
        <authorList>
            <consortium name="Pathogen Informatics"/>
        </authorList>
    </citation>
    <scope>NUCLEOTIDE SEQUENCE</scope>
</reference>
<comment type="caution">
    <text evidence="1">The sequence shown here is derived from an EMBL/GenBank/DDBJ whole genome shotgun (WGS) entry which is preliminary data.</text>
</comment>
<evidence type="ECO:0000313" key="1">
    <source>
        <dbReference type="EMBL" id="VEL24426.1"/>
    </source>
</evidence>
<dbReference type="EMBL" id="CAAALY010067688">
    <property type="protein sequence ID" value="VEL24426.1"/>
    <property type="molecule type" value="Genomic_DNA"/>
</dbReference>
<accession>A0A3S5AI63</accession>
<keyword evidence="2" id="KW-1185">Reference proteome</keyword>
<evidence type="ECO:0000313" key="2">
    <source>
        <dbReference type="Proteomes" id="UP000784294"/>
    </source>
</evidence>
<dbReference type="AlphaFoldDB" id="A0A3S5AI63"/>